<dbReference type="Proteomes" id="UP000830116">
    <property type="component" value="Chromosome"/>
</dbReference>
<evidence type="ECO:0000313" key="2">
    <source>
        <dbReference type="EMBL" id="UOF00562.1"/>
    </source>
</evidence>
<evidence type="ECO:0000256" key="1">
    <source>
        <dbReference type="SAM" id="SignalP"/>
    </source>
</evidence>
<feature type="chain" id="PRO_5046721520" evidence="1">
    <location>
        <begin position="22"/>
        <end position="413"/>
    </location>
</feature>
<organism evidence="2 3">
    <name type="scientific">Bdellovibrio reynosensis</name>
    <dbReference type="NCBI Taxonomy" id="2835041"/>
    <lineage>
        <taxon>Bacteria</taxon>
        <taxon>Pseudomonadati</taxon>
        <taxon>Bdellovibrionota</taxon>
        <taxon>Bdellovibrionia</taxon>
        <taxon>Bdellovibrionales</taxon>
        <taxon>Pseudobdellovibrionaceae</taxon>
        <taxon>Bdellovibrio</taxon>
    </lineage>
</organism>
<proteinExistence type="predicted"/>
<accession>A0ABY4C6G7</accession>
<gene>
    <name evidence="2" type="ORF">MNR06_12720</name>
</gene>
<feature type="signal peptide" evidence="1">
    <location>
        <begin position="1"/>
        <end position="21"/>
    </location>
</feature>
<sequence length="413" mass="46422">MKYLNLLLVLFGFFFSSVSFANNWYDRGNGGFTVVCPDSSVVLDLFETDINGLVKVHYSSQETALAKAQDIVGRLKGLDPAREALYQTWLQDFFTEVSFVKNANFAPVNDLGLVALPSNCALKQVVFQRNPSVLNSSRYLIDSELWNSIDENQQAALMVHEIIYREFINGTSFETSSERVRHFNALLHSNVLKNWNLKTYLDVLKGLHVSTYTYEGLSFLIGYSDERFNYVASNIEVQEGRILSGTLSTFAAIDLPLLKWNCSTKNAPAALGNVVLAEDGRIKNLKVSAQWLAYSDCLPSFTLAPQFVVVGTEWLFDLHEALIDVKAPAELYNNRELLFGKWSITRRVGLTDVPAEAFFDFDQDSNLRILSLGGSPCLRADHKIVFMPAPEFQQREITFDIKGNLETAIPACF</sequence>
<reference evidence="2" key="1">
    <citation type="submission" date="2022-03" db="EMBL/GenBank/DDBJ databases">
        <title>Genome Identification and Characterization of new species Bdellovibrio reynosense LBG001 sp. nov. from a Mexico soil sample.</title>
        <authorList>
            <person name="Camilli A."/>
            <person name="Ajao Y."/>
            <person name="Guo X."/>
        </authorList>
    </citation>
    <scope>NUCLEOTIDE SEQUENCE</scope>
    <source>
        <strain evidence="2">LBG001</strain>
    </source>
</reference>
<dbReference type="RefSeq" id="WP_243536652.1">
    <property type="nucleotide sequence ID" value="NZ_CP093442.1"/>
</dbReference>
<name>A0ABY4C6G7_9BACT</name>
<dbReference type="EMBL" id="CP093442">
    <property type="protein sequence ID" value="UOF00562.1"/>
    <property type="molecule type" value="Genomic_DNA"/>
</dbReference>
<protein>
    <submittedName>
        <fullName evidence="2">Uncharacterized protein</fullName>
    </submittedName>
</protein>
<keyword evidence="3" id="KW-1185">Reference proteome</keyword>
<evidence type="ECO:0000313" key="3">
    <source>
        <dbReference type="Proteomes" id="UP000830116"/>
    </source>
</evidence>
<keyword evidence="1" id="KW-0732">Signal</keyword>